<evidence type="ECO:0000259" key="1">
    <source>
        <dbReference type="Pfam" id="PF20789"/>
    </source>
</evidence>
<sequence>MDAAEFLGLTPTHNPSRWYVPITDGIATRDRFMFGGCGLGAAVSAMEAVCERPVVWATAQYLSFAMVGEIMDLDVTVAVAGKRTSQARAVGRVGDREILTVNAALGSKDIKIDEQWRTMPEVPNPQDCPLRSDMVADSESIMGRLNIRLALGSPWDEIDGNPAPRGRSALWVQTPDIEMSAAGLAILGDYLPFGIAQATGRWVPSNSLDNTIRVQRLKPAEWVLCDIRVDGVSNGFGHGSVFLWAQDGTLLATASQSAVLHNPRS</sequence>
<gene>
    <name evidence="2" type="ORF">UFOPK2582_01415</name>
    <name evidence="3" type="ORF">UFOPK3914_01567</name>
</gene>
<reference evidence="3" key="1">
    <citation type="submission" date="2020-05" db="EMBL/GenBank/DDBJ databases">
        <authorList>
            <person name="Chiriac C."/>
            <person name="Salcher M."/>
            <person name="Ghai R."/>
            <person name="Kavagutti S V."/>
        </authorList>
    </citation>
    <scope>NUCLEOTIDE SEQUENCE</scope>
</reference>
<dbReference type="Pfam" id="PF20789">
    <property type="entry name" value="4HBT_3C"/>
    <property type="match status" value="1"/>
</dbReference>
<name>A0A6J7NAL8_9ZZZZ</name>
<protein>
    <submittedName>
        <fullName evidence="3">Unannotated protein</fullName>
    </submittedName>
</protein>
<dbReference type="EMBL" id="CAEZXS010000204">
    <property type="protein sequence ID" value="CAB4710795.1"/>
    <property type="molecule type" value="Genomic_DNA"/>
</dbReference>
<dbReference type="Gene3D" id="2.40.160.210">
    <property type="entry name" value="Acyl-CoA thioesterase, double hotdog domain"/>
    <property type="match status" value="1"/>
</dbReference>
<dbReference type="InterPro" id="IPR029069">
    <property type="entry name" value="HotDog_dom_sf"/>
</dbReference>
<proteinExistence type="predicted"/>
<dbReference type="AlphaFoldDB" id="A0A6J7NAL8"/>
<dbReference type="CDD" id="cd03444">
    <property type="entry name" value="Thioesterase_II_repeat1"/>
    <property type="match status" value="1"/>
</dbReference>
<evidence type="ECO:0000313" key="2">
    <source>
        <dbReference type="EMBL" id="CAB4710795.1"/>
    </source>
</evidence>
<evidence type="ECO:0000313" key="3">
    <source>
        <dbReference type="EMBL" id="CAB4990500.1"/>
    </source>
</evidence>
<feature type="domain" description="Acyl-CoA thioesterase-like C-terminal" evidence="1">
    <location>
        <begin position="125"/>
        <end position="259"/>
    </location>
</feature>
<dbReference type="InterPro" id="IPR042171">
    <property type="entry name" value="Acyl-CoA_hotdog"/>
</dbReference>
<dbReference type="EMBL" id="CAFBOG010000172">
    <property type="protein sequence ID" value="CAB4990500.1"/>
    <property type="molecule type" value="Genomic_DNA"/>
</dbReference>
<accession>A0A6J7NAL8</accession>
<organism evidence="3">
    <name type="scientific">freshwater metagenome</name>
    <dbReference type="NCBI Taxonomy" id="449393"/>
    <lineage>
        <taxon>unclassified sequences</taxon>
        <taxon>metagenomes</taxon>
        <taxon>ecological metagenomes</taxon>
    </lineage>
</organism>
<dbReference type="SUPFAM" id="SSF54637">
    <property type="entry name" value="Thioesterase/thiol ester dehydrase-isomerase"/>
    <property type="match status" value="2"/>
</dbReference>
<dbReference type="InterPro" id="IPR049450">
    <property type="entry name" value="ACOT8-like_C"/>
</dbReference>